<keyword evidence="1" id="KW-0805">Transcription regulation</keyword>
<dbReference type="Pfam" id="PF13545">
    <property type="entry name" value="HTH_Crp_2"/>
    <property type="match status" value="1"/>
</dbReference>
<dbReference type="Pfam" id="PF00027">
    <property type="entry name" value="cNMP_binding"/>
    <property type="match status" value="1"/>
</dbReference>
<dbReference type="SMART" id="SM00419">
    <property type="entry name" value="HTH_CRP"/>
    <property type="match status" value="1"/>
</dbReference>
<comment type="caution">
    <text evidence="6">The sequence shown here is derived from an EMBL/GenBank/DDBJ whole genome shotgun (WGS) entry which is preliminary data.</text>
</comment>
<dbReference type="PRINTS" id="PR00034">
    <property type="entry name" value="HTHCRP"/>
</dbReference>
<evidence type="ECO:0000259" key="4">
    <source>
        <dbReference type="PROSITE" id="PS50042"/>
    </source>
</evidence>
<dbReference type="Gene3D" id="2.60.120.10">
    <property type="entry name" value="Jelly Rolls"/>
    <property type="match status" value="1"/>
</dbReference>
<gene>
    <name evidence="6" type="ORF">HT585_00500</name>
</gene>
<dbReference type="Gene3D" id="1.10.10.10">
    <property type="entry name" value="Winged helix-like DNA-binding domain superfamily/Winged helix DNA-binding domain"/>
    <property type="match status" value="1"/>
</dbReference>
<keyword evidence="7" id="KW-1185">Reference proteome</keyword>
<keyword evidence="3" id="KW-0804">Transcription</keyword>
<dbReference type="SUPFAM" id="SSF46785">
    <property type="entry name" value="Winged helix' DNA-binding domain"/>
    <property type="match status" value="1"/>
</dbReference>
<dbReference type="EMBL" id="JABWDU010000001">
    <property type="protein sequence ID" value="NVD37318.1"/>
    <property type="molecule type" value="Genomic_DNA"/>
</dbReference>
<dbReference type="InterPro" id="IPR012318">
    <property type="entry name" value="HTH_CRP"/>
</dbReference>
<evidence type="ECO:0000256" key="3">
    <source>
        <dbReference type="ARBA" id="ARBA00023163"/>
    </source>
</evidence>
<dbReference type="GO" id="GO:0006355">
    <property type="term" value="P:regulation of DNA-templated transcription"/>
    <property type="evidence" value="ECO:0007669"/>
    <property type="project" value="InterPro"/>
</dbReference>
<reference evidence="6 7" key="1">
    <citation type="submission" date="2020-06" db="EMBL/GenBank/DDBJ databases">
        <authorList>
            <person name="Grouzdev D.S."/>
        </authorList>
    </citation>
    <scope>NUCLEOTIDE SEQUENCE [LARGE SCALE GENOMIC DNA]</scope>
    <source>
        <strain evidence="6 7">HO-A22</strain>
    </source>
</reference>
<keyword evidence="2" id="KW-0238">DNA-binding</keyword>
<dbReference type="InterPro" id="IPR018490">
    <property type="entry name" value="cNMP-bd_dom_sf"/>
</dbReference>
<dbReference type="InterPro" id="IPR036390">
    <property type="entry name" value="WH_DNA-bd_sf"/>
</dbReference>
<evidence type="ECO:0000256" key="2">
    <source>
        <dbReference type="ARBA" id="ARBA00023125"/>
    </source>
</evidence>
<dbReference type="GO" id="GO:0003677">
    <property type="term" value="F:DNA binding"/>
    <property type="evidence" value="ECO:0007669"/>
    <property type="project" value="UniProtKB-KW"/>
</dbReference>
<dbReference type="CDD" id="cd00038">
    <property type="entry name" value="CAP_ED"/>
    <property type="match status" value="1"/>
</dbReference>
<dbReference type="PROSITE" id="PS51063">
    <property type="entry name" value="HTH_CRP_2"/>
    <property type="match status" value="1"/>
</dbReference>
<accession>A0A7Y6Q1G5</accession>
<sequence>MTAAIAIAMRTDKQEVSPLAIFANGQTIYSDGEKCDWAYRVAFGAVSLYRVLACGRRQIVSFHLAGEWFGIEQGRRRQFTAEAIGPTGILCANLAADQCSALLPAVLDALWSAREHQLVISRQSSHERVAAFLLEISERTQDKRRFDLPMPRADIADYLGLTIESVSRAITRLKCSNAIRLVGPRGVEILDRDRLRSFCD</sequence>
<evidence type="ECO:0000313" key="7">
    <source>
        <dbReference type="Proteomes" id="UP000520198"/>
    </source>
</evidence>
<dbReference type="Proteomes" id="UP000520198">
    <property type="component" value="Unassembled WGS sequence"/>
</dbReference>
<dbReference type="InterPro" id="IPR036388">
    <property type="entry name" value="WH-like_DNA-bd_sf"/>
</dbReference>
<dbReference type="AlphaFoldDB" id="A0A7Y6Q1G5"/>
<name>A0A7Y6Q1G5_9HYPH</name>
<dbReference type="InterPro" id="IPR014710">
    <property type="entry name" value="RmlC-like_jellyroll"/>
</dbReference>
<dbReference type="PROSITE" id="PS50042">
    <property type="entry name" value="CNMP_BINDING_3"/>
    <property type="match status" value="1"/>
</dbReference>
<evidence type="ECO:0000256" key="1">
    <source>
        <dbReference type="ARBA" id="ARBA00023015"/>
    </source>
</evidence>
<evidence type="ECO:0000259" key="5">
    <source>
        <dbReference type="PROSITE" id="PS51063"/>
    </source>
</evidence>
<dbReference type="InterPro" id="IPR000595">
    <property type="entry name" value="cNMP-bd_dom"/>
</dbReference>
<dbReference type="SUPFAM" id="SSF51206">
    <property type="entry name" value="cAMP-binding domain-like"/>
    <property type="match status" value="1"/>
</dbReference>
<feature type="domain" description="HTH crp-type" evidence="5">
    <location>
        <begin position="123"/>
        <end position="193"/>
    </location>
</feature>
<dbReference type="RefSeq" id="WP_176351144.1">
    <property type="nucleotide sequence ID" value="NZ_JABWDU010000001.1"/>
</dbReference>
<evidence type="ECO:0000313" key="6">
    <source>
        <dbReference type="EMBL" id="NVD37318.1"/>
    </source>
</evidence>
<organism evidence="6 7">
    <name type="scientific">Ensifer oleiphilus</name>
    <dbReference type="NCBI Taxonomy" id="2742698"/>
    <lineage>
        <taxon>Bacteria</taxon>
        <taxon>Pseudomonadati</taxon>
        <taxon>Pseudomonadota</taxon>
        <taxon>Alphaproteobacteria</taxon>
        <taxon>Hyphomicrobiales</taxon>
        <taxon>Rhizobiaceae</taxon>
        <taxon>Sinorhizobium/Ensifer group</taxon>
        <taxon>Ensifer</taxon>
    </lineage>
</organism>
<proteinExistence type="predicted"/>
<feature type="domain" description="Cyclic nucleotide-binding" evidence="4">
    <location>
        <begin position="22"/>
        <end position="70"/>
    </location>
</feature>
<protein>
    <submittedName>
        <fullName evidence="6">Helix-turn-helix domain-containing protein</fullName>
    </submittedName>
</protein>
<dbReference type="CDD" id="cd00092">
    <property type="entry name" value="HTH_CRP"/>
    <property type="match status" value="1"/>
</dbReference>